<organism evidence="1 2">
    <name type="scientific">Sporobacter termitidis DSM 10068</name>
    <dbReference type="NCBI Taxonomy" id="1123282"/>
    <lineage>
        <taxon>Bacteria</taxon>
        <taxon>Bacillati</taxon>
        <taxon>Bacillota</taxon>
        <taxon>Clostridia</taxon>
        <taxon>Eubacteriales</taxon>
        <taxon>Oscillospiraceae</taxon>
        <taxon>Sporobacter</taxon>
    </lineage>
</organism>
<dbReference type="OrthoDB" id="1648298at2"/>
<dbReference type="Proteomes" id="UP000183995">
    <property type="component" value="Unassembled WGS sequence"/>
</dbReference>
<reference evidence="1 2" key="1">
    <citation type="submission" date="2016-11" db="EMBL/GenBank/DDBJ databases">
        <authorList>
            <person name="Jaros S."/>
            <person name="Januszkiewicz K."/>
            <person name="Wedrychowicz H."/>
        </authorList>
    </citation>
    <scope>NUCLEOTIDE SEQUENCE [LARGE SCALE GENOMIC DNA]</scope>
    <source>
        <strain evidence="1 2">DSM 10068</strain>
    </source>
</reference>
<dbReference type="AlphaFoldDB" id="A0A1M5ZA90"/>
<proteinExistence type="predicted"/>
<dbReference type="RefSeq" id="WP_073081920.1">
    <property type="nucleotide sequence ID" value="NZ_FQXV01000015.1"/>
</dbReference>
<dbReference type="InterPro" id="IPR025063">
    <property type="entry name" value="DUF4004"/>
</dbReference>
<sequence>MEEELISKKELLDATDISYGQLYRWKRKGLIPEDWFIKKSSFTGQETYFPRQKVLSRIEKIKSMKEDVSLDELADVFTPTLSEVALDHGEIVSRGIASAEVLRIFLEEGGGGEMLSFPDLAALFLLNRLIVAGDIGLEEGKTLLDVMTEAAGALGLEACEVFLTRKLGVFSCFIVKPPCSIVTDKGVKIIGRQNMAALIEEIKLKLI</sequence>
<evidence type="ECO:0008006" key="3">
    <source>
        <dbReference type="Google" id="ProtNLM"/>
    </source>
</evidence>
<dbReference type="STRING" id="1123282.SAMN02745823_03451"/>
<accession>A0A1M5ZA90</accession>
<evidence type="ECO:0000313" key="1">
    <source>
        <dbReference type="EMBL" id="SHI21119.1"/>
    </source>
</evidence>
<dbReference type="EMBL" id="FQXV01000015">
    <property type="protein sequence ID" value="SHI21119.1"/>
    <property type="molecule type" value="Genomic_DNA"/>
</dbReference>
<dbReference type="Pfam" id="PF13171">
    <property type="entry name" value="DUF4004"/>
    <property type="match status" value="1"/>
</dbReference>
<name>A0A1M5ZA90_9FIRM</name>
<keyword evidence="2" id="KW-1185">Reference proteome</keyword>
<gene>
    <name evidence="1" type="ORF">SAMN02745823_03451</name>
</gene>
<protein>
    <recommendedName>
        <fullName evidence="3">DUF4004 domain-containing protein</fullName>
    </recommendedName>
</protein>
<evidence type="ECO:0000313" key="2">
    <source>
        <dbReference type="Proteomes" id="UP000183995"/>
    </source>
</evidence>